<organism evidence="15 16">
    <name type="scientific">Hirsutella minnesotensis 3608</name>
    <dbReference type="NCBI Taxonomy" id="1043627"/>
    <lineage>
        <taxon>Eukaryota</taxon>
        <taxon>Fungi</taxon>
        <taxon>Dikarya</taxon>
        <taxon>Ascomycota</taxon>
        <taxon>Pezizomycotina</taxon>
        <taxon>Sordariomycetes</taxon>
        <taxon>Hypocreomycetidae</taxon>
        <taxon>Hypocreales</taxon>
        <taxon>Ophiocordycipitaceae</taxon>
        <taxon>Hirsutella</taxon>
    </lineage>
</organism>
<dbReference type="GO" id="GO:0048288">
    <property type="term" value="P:nuclear membrane fusion involved in karyogamy"/>
    <property type="evidence" value="ECO:0007669"/>
    <property type="project" value="InterPro"/>
</dbReference>
<evidence type="ECO:0000256" key="8">
    <source>
        <dbReference type="ARBA" id="ARBA00022824"/>
    </source>
</evidence>
<sequence>MAWSAHSSLRMHVFHLVCICSVIAQAFSWGTSRQHVLKEPHDGYTARSLPIRNRDQSPNIFAVALRELQELESEPLCHRIAARLLVNNCQLLDGRDEATVLTDSGRATRDFVDSFAASLAICDLSRGSFRIPASCSKFREPFLAEMPVPSQPRLHVSPQEIDSCLEGLAQSDSAWNTWISYRHKALRFCDAARADNEKDRNIQLFQKITTVLDKLTSHVEADLDAHLDTLSKMFHDANANVATLGPQLQVVKAGLYELEHMITETTSRETKRAASLRTDLDSAQSLEHILARLIATALDGSEGIIRSTGSALEDMHKRLNEDVESVISTLEVAAATSSGLQEVLIHSHLRAAAIAKGQERIEENMQKLNEVAGDLTIKHEAHQRSLEQAQQKALQVLDTLEVVSSSAGSLKQSLLSGLGLSQWWPYLFCPLVTLTIGSYGLPPSASRNIALVGMGEIFGFMVSVAHKTKMEFLPVNLTSYQGTSVLEQVLDGETPPLDSFAQKSAVAESPGI</sequence>
<dbReference type="GO" id="GO:0000742">
    <property type="term" value="P:karyogamy involved in conjugation with cellular fusion"/>
    <property type="evidence" value="ECO:0007669"/>
    <property type="project" value="InterPro"/>
</dbReference>
<evidence type="ECO:0000256" key="1">
    <source>
        <dbReference type="ARBA" id="ARBA00003389"/>
    </source>
</evidence>
<evidence type="ECO:0000256" key="7">
    <source>
        <dbReference type="ARBA" id="ARBA00022729"/>
    </source>
</evidence>
<keyword evidence="5" id="KW-0415">Karyogamy</keyword>
<evidence type="ECO:0000256" key="6">
    <source>
        <dbReference type="ARBA" id="ARBA00022692"/>
    </source>
</evidence>
<evidence type="ECO:0000256" key="13">
    <source>
        <dbReference type="SAM" id="Coils"/>
    </source>
</evidence>
<accession>A0A0F7ZP03</accession>
<dbReference type="GO" id="GO:0031965">
    <property type="term" value="C:nuclear membrane"/>
    <property type="evidence" value="ECO:0007669"/>
    <property type="project" value="UniProtKB-SubCell"/>
</dbReference>
<gene>
    <name evidence="15" type="ORF">HIM_06000</name>
</gene>
<feature type="chain" id="PRO_5002525957" description="Nuclear membrane fusion protein Kar5" evidence="14">
    <location>
        <begin position="27"/>
        <end position="512"/>
    </location>
</feature>
<evidence type="ECO:0000313" key="15">
    <source>
        <dbReference type="EMBL" id="KJZ74650.1"/>
    </source>
</evidence>
<evidence type="ECO:0000256" key="14">
    <source>
        <dbReference type="SAM" id="SignalP"/>
    </source>
</evidence>
<dbReference type="EMBL" id="KQ030524">
    <property type="protein sequence ID" value="KJZ74650.1"/>
    <property type="molecule type" value="Genomic_DNA"/>
</dbReference>
<evidence type="ECO:0000256" key="9">
    <source>
        <dbReference type="ARBA" id="ARBA00022989"/>
    </source>
</evidence>
<keyword evidence="6" id="KW-0812">Transmembrane</keyword>
<dbReference type="PANTHER" id="PTHR28012:SF1">
    <property type="entry name" value="NUCLEAR FUSION PROTEIN KAR5"/>
    <property type="match status" value="1"/>
</dbReference>
<keyword evidence="13" id="KW-0175">Coiled coil</keyword>
<comment type="similarity">
    <text evidence="4">Belongs to the KAR5 family.</text>
</comment>
<evidence type="ECO:0000256" key="12">
    <source>
        <dbReference type="ARBA" id="ARBA00023242"/>
    </source>
</evidence>
<evidence type="ECO:0000313" key="16">
    <source>
        <dbReference type="Proteomes" id="UP000054481"/>
    </source>
</evidence>
<keyword evidence="8" id="KW-0256">Endoplasmic reticulum</keyword>
<evidence type="ECO:0000256" key="2">
    <source>
        <dbReference type="ARBA" id="ARBA00004126"/>
    </source>
</evidence>
<keyword evidence="12" id="KW-0539">Nucleus</keyword>
<feature type="signal peptide" evidence="14">
    <location>
        <begin position="1"/>
        <end position="26"/>
    </location>
</feature>
<evidence type="ECO:0000256" key="3">
    <source>
        <dbReference type="ARBA" id="ARBA00004586"/>
    </source>
</evidence>
<protein>
    <recommendedName>
        <fullName evidence="17">Nuclear membrane fusion protein Kar5</fullName>
    </recommendedName>
</protein>
<evidence type="ECO:0000256" key="4">
    <source>
        <dbReference type="ARBA" id="ARBA00010473"/>
    </source>
</evidence>
<keyword evidence="9" id="KW-1133">Transmembrane helix</keyword>
<dbReference type="PANTHER" id="PTHR28012">
    <property type="entry name" value="NUCLEAR FUSION PROTEIN KAR5"/>
    <property type="match status" value="1"/>
</dbReference>
<name>A0A0F7ZP03_9HYPO</name>
<evidence type="ECO:0000256" key="11">
    <source>
        <dbReference type="ARBA" id="ARBA00023180"/>
    </source>
</evidence>
<evidence type="ECO:0000256" key="5">
    <source>
        <dbReference type="ARBA" id="ARBA00022459"/>
    </source>
</evidence>
<keyword evidence="16" id="KW-1185">Reference proteome</keyword>
<keyword evidence="7 14" id="KW-0732">Signal</keyword>
<comment type="function">
    <text evidence="1">Required for nuclear membrane fusion during karyogamy.</text>
</comment>
<dbReference type="AlphaFoldDB" id="A0A0F7ZP03"/>
<dbReference type="InterPro" id="IPR007292">
    <property type="entry name" value="Nuclear_fusion_Kar5"/>
</dbReference>
<keyword evidence="10" id="KW-0472">Membrane</keyword>
<dbReference type="Proteomes" id="UP000054481">
    <property type="component" value="Unassembled WGS sequence"/>
</dbReference>
<proteinExistence type="inferred from homology"/>
<reference evidence="15 16" key="1">
    <citation type="journal article" date="2014" name="Genome Biol. Evol.">
        <title>Comparative genomics and transcriptomics analyses reveal divergent lifestyle features of nematode endoparasitic fungus Hirsutella minnesotensis.</title>
        <authorList>
            <person name="Lai Y."/>
            <person name="Liu K."/>
            <person name="Zhang X."/>
            <person name="Zhang X."/>
            <person name="Li K."/>
            <person name="Wang N."/>
            <person name="Shu C."/>
            <person name="Wu Y."/>
            <person name="Wang C."/>
            <person name="Bushley K.E."/>
            <person name="Xiang M."/>
            <person name="Liu X."/>
        </authorList>
    </citation>
    <scope>NUCLEOTIDE SEQUENCE [LARGE SCALE GENOMIC DNA]</scope>
    <source>
        <strain evidence="15 16">3608</strain>
    </source>
</reference>
<evidence type="ECO:0000256" key="10">
    <source>
        <dbReference type="ARBA" id="ARBA00023136"/>
    </source>
</evidence>
<comment type="subcellular location">
    <subcellularLocation>
        <location evidence="3">Endoplasmic reticulum membrane</location>
    </subcellularLocation>
    <subcellularLocation>
        <location evidence="2">Nucleus membrane</location>
    </subcellularLocation>
</comment>
<dbReference type="OrthoDB" id="5311848at2759"/>
<evidence type="ECO:0008006" key="17">
    <source>
        <dbReference type="Google" id="ProtNLM"/>
    </source>
</evidence>
<feature type="coiled-coil region" evidence="13">
    <location>
        <begin position="358"/>
        <end position="392"/>
    </location>
</feature>
<dbReference type="GO" id="GO:0005789">
    <property type="term" value="C:endoplasmic reticulum membrane"/>
    <property type="evidence" value="ECO:0007669"/>
    <property type="project" value="UniProtKB-SubCell"/>
</dbReference>
<keyword evidence="11" id="KW-0325">Glycoprotein</keyword>